<dbReference type="Proteomes" id="UP000201248">
    <property type="component" value="Segment"/>
</dbReference>
<organism evidence="1 2">
    <name type="scientific">Gordonia phage Hotorobo</name>
    <dbReference type="NCBI Taxonomy" id="1821554"/>
    <lineage>
        <taxon>Viruses</taxon>
        <taxon>Duplodnaviria</taxon>
        <taxon>Heunggongvirae</taxon>
        <taxon>Uroviricota</taxon>
        <taxon>Caudoviricetes</taxon>
        <taxon>Montyvirus</taxon>
        <taxon>Montyvirus monty</taxon>
    </lineage>
</organism>
<accession>A0A142K8B7</accession>
<evidence type="ECO:0000313" key="2">
    <source>
        <dbReference type="Proteomes" id="UP000201248"/>
    </source>
</evidence>
<proteinExistence type="predicted"/>
<protein>
    <submittedName>
        <fullName evidence="1">Uncharacterized protein</fullName>
    </submittedName>
</protein>
<sequence length="94" mass="10541">MIRTVLVNVGKLFEDRNKRVLDLFEQRLMDLAVDSRAQMAASKDNVTKVSKESKSKVKLDEALSAYEVHKATARVVDSLQKDLNAIMQRVHAGA</sequence>
<dbReference type="RefSeq" id="YP_009301008.1">
    <property type="nucleotide sequence ID" value="NC_031229.1"/>
</dbReference>
<dbReference type="GeneID" id="29124660"/>
<gene>
    <name evidence="1" type="primary">58</name>
    <name evidence="1" type="ORF">SEA_HOTOROBO_58</name>
</gene>
<dbReference type="KEGG" id="vg:29124660"/>
<name>A0A142K8B7_9CAUD</name>
<evidence type="ECO:0000313" key="1">
    <source>
        <dbReference type="EMBL" id="AMS02350.1"/>
    </source>
</evidence>
<reference evidence="2" key="1">
    <citation type="submission" date="2016-06" db="EMBL/GenBank/DDBJ databases">
        <authorList>
            <person name="Kjaerup R.B."/>
            <person name="Dalgaard T.S."/>
            <person name="Juul-Madsen H.R."/>
        </authorList>
    </citation>
    <scope>NUCLEOTIDE SEQUENCE [LARGE SCALE GENOMIC DNA]</scope>
</reference>
<dbReference type="EMBL" id="KU963245">
    <property type="protein sequence ID" value="AMS02350.1"/>
    <property type="molecule type" value="Genomic_DNA"/>
</dbReference>